<dbReference type="AlphaFoldDB" id="A0A089NVQ3"/>
<reference evidence="2 3" key="1">
    <citation type="journal article" date="2014" name="PLoS ONE">
        <title>Genome Information of Methylobacterium oryzae, a Plant-Probiotic Methylotroph in the Phyllosphere.</title>
        <authorList>
            <person name="Kwak M.J."/>
            <person name="Jeong H."/>
            <person name="Madhaiyan M."/>
            <person name="Lee Y."/>
            <person name="Sa T.M."/>
            <person name="Oh T.K."/>
            <person name="Kim J.F."/>
        </authorList>
    </citation>
    <scope>NUCLEOTIDE SEQUENCE [LARGE SCALE GENOMIC DNA]</scope>
    <source>
        <strain evidence="2 3">CBMB20</strain>
    </source>
</reference>
<evidence type="ECO:0000313" key="2">
    <source>
        <dbReference type="EMBL" id="AIQ91462.1"/>
    </source>
</evidence>
<dbReference type="KEGG" id="mor:MOC_3707"/>
<feature type="region of interest" description="Disordered" evidence="1">
    <location>
        <begin position="1"/>
        <end position="37"/>
    </location>
</feature>
<evidence type="ECO:0000256" key="1">
    <source>
        <dbReference type="SAM" id="MobiDB-lite"/>
    </source>
</evidence>
<dbReference type="STRING" id="693986.MOC_3707"/>
<gene>
    <name evidence="2" type="ORF">MOC_3707</name>
</gene>
<proteinExistence type="predicted"/>
<evidence type="ECO:0000313" key="3">
    <source>
        <dbReference type="Proteomes" id="UP000029492"/>
    </source>
</evidence>
<dbReference type="HOGENOM" id="CLU_3345853_0_0_5"/>
<dbReference type="EMBL" id="CP003811">
    <property type="protein sequence ID" value="AIQ91462.1"/>
    <property type="molecule type" value="Genomic_DNA"/>
</dbReference>
<name>A0A089NVQ3_9HYPH</name>
<sequence>MRMPQLGRSARPRLRNSGAGALRLSPGLGVAEPDVQA</sequence>
<protein>
    <submittedName>
        <fullName evidence="2">Protein of unassigned function</fullName>
    </submittedName>
</protein>
<dbReference type="Proteomes" id="UP000029492">
    <property type="component" value="Chromosome"/>
</dbReference>
<accession>A0A089NVQ3</accession>
<keyword evidence="3" id="KW-1185">Reference proteome</keyword>
<organism evidence="2 3">
    <name type="scientific">Methylobacterium oryzae CBMB20</name>
    <dbReference type="NCBI Taxonomy" id="693986"/>
    <lineage>
        <taxon>Bacteria</taxon>
        <taxon>Pseudomonadati</taxon>
        <taxon>Pseudomonadota</taxon>
        <taxon>Alphaproteobacteria</taxon>
        <taxon>Hyphomicrobiales</taxon>
        <taxon>Methylobacteriaceae</taxon>
        <taxon>Methylobacterium</taxon>
    </lineage>
</organism>